<dbReference type="Proteomes" id="UP000682733">
    <property type="component" value="Unassembled WGS sequence"/>
</dbReference>
<protein>
    <recommendedName>
        <fullName evidence="4">BTB domain-containing protein</fullName>
    </recommendedName>
</protein>
<dbReference type="CDD" id="cd18497">
    <property type="entry name" value="BACK_ABTB1_BPOZ"/>
    <property type="match status" value="1"/>
</dbReference>
<name>A0A8S2CM56_9BILA</name>
<feature type="repeat" description="ANK" evidence="3">
    <location>
        <begin position="36"/>
        <end position="61"/>
    </location>
</feature>
<comment type="caution">
    <text evidence="5">The sequence shown here is derived from an EMBL/GenBank/DDBJ whole genome shotgun (WGS) entry which is preliminary data.</text>
</comment>
<dbReference type="GO" id="GO:0000151">
    <property type="term" value="C:ubiquitin ligase complex"/>
    <property type="evidence" value="ECO:0007669"/>
    <property type="project" value="TreeGrafter"/>
</dbReference>
<sequence length="499" mass="59249">MNDNIDLIQSVRRGNVDRVRYLVDQREVELNIRDEWDSTPLYYACLCGHYEVVEYLLQNGARCEPNTFDGERCRYGALTNQIRNLLKTYNVVTKHIIKRNNYDEFLRKIFEDAPYYDITFIIDEQIFLLHRCILSARSLFFQDALQTRWKDKKCIKLSKAKFNADSFEALVRYLYTGCCEISLDNVESVKALAKRCQLPRLYDLIEQKKTEIDDFRKNFAILKHCLEKIYTLLFLETIKCGNTMIYRLVIEPEPNDKYLNTDFTALCEQIIPYELRRWIASTELPFIDHLSDTFSDLMFIVDGYQFNIHRVFMCTRTEYFSVLIKNHFNEICQIDGKQAIILKNVRKELFIPILYYIYSDDCEIPDTYVDDLLILADEYMLPGLKRIVGNYYVRLLKVDNIIPVLRLARLFQLIKLENYCIRFIAENLEEIIDQHEFELFVVEDAASVQQRQETDSVQIIDDLRFYFTQFSTMTLDDIEDTSKKLRILDEFLQSIGLDI</sequence>
<evidence type="ECO:0000313" key="7">
    <source>
        <dbReference type="Proteomes" id="UP000677228"/>
    </source>
</evidence>
<dbReference type="AlphaFoldDB" id="A0A8S2CM56"/>
<dbReference type="Gene3D" id="1.25.40.20">
    <property type="entry name" value="Ankyrin repeat-containing domain"/>
    <property type="match status" value="1"/>
</dbReference>
<dbReference type="SUPFAM" id="SSF48403">
    <property type="entry name" value="Ankyrin repeat"/>
    <property type="match status" value="1"/>
</dbReference>
<dbReference type="SUPFAM" id="SSF54695">
    <property type="entry name" value="POZ domain"/>
    <property type="match status" value="2"/>
</dbReference>
<reference evidence="5" key="1">
    <citation type="submission" date="2021-02" db="EMBL/GenBank/DDBJ databases">
        <authorList>
            <person name="Nowell W R."/>
        </authorList>
    </citation>
    <scope>NUCLEOTIDE SEQUENCE</scope>
</reference>
<dbReference type="Gene3D" id="3.30.710.10">
    <property type="entry name" value="Potassium Channel Kv1.1, Chain A"/>
    <property type="match status" value="2"/>
</dbReference>
<dbReference type="EMBL" id="CAJOBA010000305">
    <property type="protein sequence ID" value="CAF3521671.1"/>
    <property type="molecule type" value="Genomic_DNA"/>
</dbReference>
<dbReference type="PANTHER" id="PTHR46231:SF1">
    <property type="entry name" value="ANKYRIN REPEAT AND BTB_POZ DOMAIN-CONTAINING PROTEIN 1"/>
    <property type="match status" value="1"/>
</dbReference>
<dbReference type="InterPro" id="IPR011333">
    <property type="entry name" value="SKP1/BTB/POZ_sf"/>
</dbReference>
<dbReference type="InterPro" id="IPR044515">
    <property type="entry name" value="ABTB1"/>
</dbReference>
<evidence type="ECO:0000313" key="6">
    <source>
        <dbReference type="EMBL" id="CAF3521671.1"/>
    </source>
</evidence>
<proteinExistence type="predicted"/>
<dbReference type="GO" id="GO:0005737">
    <property type="term" value="C:cytoplasm"/>
    <property type="evidence" value="ECO:0007669"/>
    <property type="project" value="TreeGrafter"/>
</dbReference>
<evidence type="ECO:0000256" key="1">
    <source>
        <dbReference type="ARBA" id="ARBA00022737"/>
    </source>
</evidence>
<dbReference type="Pfam" id="PF00651">
    <property type="entry name" value="BTB"/>
    <property type="match status" value="2"/>
</dbReference>
<evidence type="ECO:0000256" key="3">
    <source>
        <dbReference type="PROSITE-ProRule" id="PRU00023"/>
    </source>
</evidence>
<dbReference type="Pfam" id="PF12796">
    <property type="entry name" value="Ank_2"/>
    <property type="match status" value="1"/>
</dbReference>
<dbReference type="PROSITE" id="PS50297">
    <property type="entry name" value="ANK_REP_REGION"/>
    <property type="match status" value="1"/>
</dbReference>
<dbReference type="PROSITE" id="PS50097">
    <property type="entry name" value="BTB"/>
    <property type="match status" value="2"/>
</dbReference>
<evidence type="ECO:0000313" key="5">
    <source>
        <dbReference type="EMBL" id="CAF0743848.1"/>
    </source>
</evidence>
<dbReference type="Proteomes" id="UP000677228">
    <property type="component" value="Unassembled WGS sequence"/>
</dbReference>
<feature type="domain" description="BTB" evidence="4">
    <location>
        <begin position="116"/>
        <end position="183"/>
    </location>
</feature>
<dbReference type="InterPro" id="IPR000210">
    <property type="entry name" value="BTB/POZ_dom"/>
</dbReference>
<organism evidence="5 7">
    <name type="scientific">Didymodactylos carnosus</name>
    <dbReference type="NCBI Taxonomy" id="1234261"/>
    <lineage>
        <taxon>Eukaryota</taxon>
        <taxon>Metazoa</taxon>
        <taxon>Spiralia</taxon>
        <taxon>Gnathifera</taxon>
        <taxon>Rotifera</taxon>
        <taxon>Eurotatoria</taxon>
        <taxon>Bdelloidea</taxon>
        <taxon>Philodinida</taxon>
        <taxon>Philodinidae</taxon>
        <taxon>Didymodactylos</taxon>
    </lineage>
</organism>
<gene>
    <name evidence="5" type="ORF">OVA965_LOCUS1605</name>
    <name evidence="6" type="ORF">TMI583_LOCUS1605</name>
</gene>
<dbReference type="EMBL" id="CAJNOK010000305">
    <property type="protein sequence ID" value="CAF0743848.1"/>
    <property type="molecule type" value="Genomic_DNA"/>
</dbReference>
<accession>A0A8S2CM56</accession>
<dbReference type="SMART" id="SM00225">
    <property type="entry name" value="BTB"/>
    <property type="match status" value="2"/>
</dbReference>
<dbReference type="SMART" id="SM00248">
    <property type="entry name" value="ANK"/>
    <property type="match status" value="2"/>
</dbReference>
<dbReference type="InterPro" id="IPR002110">
    <property type="entry name" value="Ankyrin_rpt"/>
</dbReference>
<feature type="domain" description="BTB" evidence="4">
    <location>
        <begin position="295"/>
        <end position="366"/>
    </location>
</feature>
<keyword evidence="1" id="KW-0677">Repeat</keyword>
<evidence type="ECO:0000259" key="4">
    <source>
        <dbReference type="PROSITE" id="PS50097"/>
    </source>
</evidence>
<keyword evidence="2 3" id="KW-0040">ANK repeat</keyword>
<dbReference type="PROSITE" id="PS50088">
    <property type="entry name" value="ANK_REPEAT"/>
    <property type="match status" value="1"/>
</dbReference>
<evidence type="ECO:0000256" key="2">
    <source>
        <dbReference type="ARBA" id="ARBA00023043"/>
    </source>
</evidence>
<dbReference type="InterPro" id="IPR036770">
    <property type="entry name" value="Ankyrin_rpt-contain_sf"/>
</dbReference>
<dbReference type="PANTHER" id="PTHR46231">
    <property type="entry name" value="ANKYRIN REPEAT AND BTB/POZ DOMAIN-CONTAINING PROTEIN 1"/>
    <property type="match status" value="1"/>
</dbReference>